<feature type="domain" description="MKRN2 opposite strand protein-like C-terminal" evidence="1">
    <location>
        <begin position="13"/>
        <end position="135"/>
    </location>
</feature>
<organism evidence="2 3">
    <name type="scientific">Ditylenchus dipsaci</name>
    <dbReference type="NCBI Taxonomy" id="166011"/>
    <lineage>
        <taxon>Eukaryota</taxon>
        <taxon>Metazoa</taxon>
        <taxon>Ecdysozoa</taxon>
        <taxon>Nematoda</taxon>
        <taxon>Chromadorea</taxon>
        <taxon>Rhabditida</taxon>
        <taxon>Tylenchina</taxon>
        <taxon>Tylenchomorpha</taxon>
        <taxon>Sphaerularioidea</taxon>
        <taxon>Anguinidae</taxon>
        <taxon>Anguininae</taxon>
        <taxon>Ditylenchus</taxon>
    </lineage>
</organism>
<dbReference type="WBParaSite" id="jg9780">
    <property type="protein sequence ID" value="jg9780"/>
    <property type="gene ID" value="jg9780"/>
</dbReference>
<reference evidence="3" key="1">
    <citation type="submission" date="2022-11" db="UniProtKB">
        <authorList>
            <consortium name="WormBaseParasite"/>
        </authorList>
    </citation>
    <scope>IDENTIFICATION</scope>
</reference>
<sequence length="282" mass="32903">MQAKCNRNQEILQTKLRVLLQPSNGEFSSYEIGKSDLHVGIYDGESTVFSFCDSGMAKETIRKWEKALHILSLHNVSVHTLHDFMRRSYHAFNKKTYAPHTWNCFDFVIEFLRSTTPYHHLPVHSKTAFVREIISEADFLMDNLEQENVQDADRQMDRHDFQRQQFEIFKHNFREAIDEHDNGEAIHSLVLSSELRKDVVNMTRKLQKAQLNLQALKDPSPIQSVISKITEVNDQLLQLTKSSTEYSPQNVELPEFDQDDIELLFGHSTQQTNNWSHSTKVR</sequence>
<evidence type="ECO:0000313" key="2">
    <source>
        <dbReference type="Proteomes" id="UP000887574"/>
    </source>
</evidence>
<dbReference type="InterPro" id="IPR053921">
    <property type="entry name" value="MKRN2OS-like_C"/>
</dbReference>
<dbReference type="AlphaFoldDB" id="A0A915EUW9"/>
<dbReference type="PANTHER" id="PTHR33963">
    <property type="entry name" value="MKRN2 OPPOSITE STRAND PROTEIN"/>
    <property type="match status" value="1"/>
</dbReference>
<dbReference type="PANTHER" id="PTHR33963:SF2">
    <property type="entry name" value="MKRN2 OPPOSITE STRAND PROTEIN"/>
    <property type="match status" value="1"/>
</dbReference>
<dbReference type="Proteomes" id="UP000887574">
    <property type="component" value="Unplaced"/>
</dbReference>
<evidence type="ECO:0000259" key="1">
    <source>
        <dbReference type="Pfam" id="PF16044"/>
    </source>
</evidence>
<name>A0A915EUW9_9BILA</name>
<dbReference type="Pfam" id="PF16044">
    <property type="entry name" value="DUF4796_C"/>
    <property type="match status" value="1"/>
</dbReference>
<protein>
    <recommendedName>
        <fullName evidence="1">MKRN2 opposite strand protein-like C-terminal domain-containing protein</fullName>
    </recommendedName>
</protein>
<keyword evidence="2" id="KW-1185">Reference proteome</keyword>
<proteinExistence type="predicted"/>
<dbReference type="InterPro" id="IPR032016">
    <property type="entry name" value="MKRN2OS-like"/>
</dbReference>
<evidence type="ECO:0000313" key="3">
    <source>
        <dbReference type="WBParaSite" id="jg9780"/>
    </source>
</evidence>
<accession>A0A915EUW9</accession>